<gene>
    <name evidence="1" type="ORF">BYL167_LOCUS18474</name>
    <name evidence="2" type="ORF">OVN521_LOCUS40736</name>
</gene>
<feature type="non-terminal residue" evidence="2">
    <location>
        <position position="1"/>
    </location>
</feature>
<keyword evidence="3" id="KW-1185">Reference proteome</keyword>
<sequence>SYHMEVDIEIISNRKLVLRLYQTVRLDDTSFVSYTFELKP</sequence>
<dbReference type="Proteomes" id="UP000663866">
    <property type="component" value="Unassembled WGS sequence"/>
</dbReference>
<dbReference type="AlphaFoldDB" id="A0A820VFE3"/>
<proteinExistence type="predicted"/>
<evidence type="ECO:0000313" key="1">
    <source>
        <dbReference type="EMBL" id="CAF4088574.1"/>
    </source>
</evidence>
<name>A0A820VFE3_9BILA</name>
<accession>A0A820VFE3</accession>
<organism evidence="2 3">
    <name type="scientific">Rotaria magnacalcarata</name>
    <dbReference type="NCBI Taxonomy" id="392030"/>
    <lineage>
        <taxon>Eukaryota</taxon>
        <taxon>Metazoa</taxon>
        <taxon>Spiralia</taxon>
        <taxon>Gnathifera</taxon>
        <taxon>Rotifera</taxon>
        <taxon>Eurotatoria</taxon>
        <taxon>Bdelloidea</taxon>
        <taxon>Philodinida</taxon>
        <taxon>Philodinidae</taxon>
        <taxon>Rotaria</taxon>
    </lineage>
</organism>
<evidence type="ECO:0000313" key="2">
    <source>
        <dbReference type="EMBL" id="CAF4500813.1"/>
    </source>
</evidence>
<dbReference type="EMBL" id="CAJOBH010007588">
    <property type="protein sequence ID" value="CAF4088574.1"/>
    <property type="molecule type" value="Genomic_DNA"/>
</dbReference>
<dbReference type="Proteomes" id="UP000681967">
    <property type="component" value="Unassembled WGS sequence"/>
</dbReference>
<reference evidence="2" key="1">
    <citation type="submission" date="2021-02" db="EMBL/GenBank/DDBJ databases">
        <authorList>
            <person name="Nowell W R."/>
        </authorList>
    </citation>
    <scope>NUCLEOTIDE SEQUENCE</scope>
</reference>
<protein>
    <submittedName>
        <fullName evidence="2">Uncharacterized protein</fullName>
    </submittedName>
</protein>
<dbReference type="EMBL" id="CAJOBG010053293">
    <property type="protein sequence ID" value="CAF4500813.1"/>
    <property type="molecule type" value="Genomic_DNA"/>
</dbReference>
<comment type="caution">
    <text evidence="2">The sequence shown here is derived from an EMBL/GenBank/DDBJ whole genome shotgun (WGS) entry which is preliminary data.</text>
</comment>
<evidence type="ECO:0000313" key="3">
    <source>
        <dbReference type="Proteomes" id="UP000663866"/>
    </source>
</evidence>